<keyword evidence="1" id="KW-0805">Transcription regulation</keyword>
<dbReference type="InterPro" id="IPR009057">
    <property type="entry name" value="Homeodomain-like_sf"/>
</dbReference>
<evidence type="ECO:0000313" key="7">
    <source>
        <dbReference type="Proteomes" id="UP000230914"/>
    </source>
</evidence>
<name>A0A2G6KCF4_9ACTN</name>
<keyword evidence="2 4" id="KW-0238">DNA-binding</keyword>
<dbReference type="PROSITE" id="PS50977">
    <property type="entry name" value="HTH_TETR_2"/>
    <property type="match status" value="1"/>
</dbReference>
<dbReference type="GO" id="GO:0003700">
    <property type="term" value="F:DNA-binding transcription factor activity"/>
    <property type="evidence" value="ECO:0007669"/>
    <property type="project" value="TreeGrafter"/>
</dbReference>
<evidence type="ECO:0000256" key="4">
    <source>
        <dbReference type="PROSITE-ProRule" id="PRU00335"/>
    </source>
</evidence>
<dbReference type="Pfam" id="PF00440">
    <property type="entry name" value="TetR_N"/>
    <property type="match status" value="1"/>
</dbReference>
<reference evidence="6 7" key="1">
    <citation type="submission" date="2017-10" db="EMBL/GenBank/DDBJ databases">
        <title>Novel microbial diversity and functional potential in the marine mammal oral microbiome.</title>
        <authorList>
            <person name="Dudek N.K."/>
            <person name="Sun C.L."/>
            <person name="Burstein D."/>
            <person name="Kantor R.S."/>
            <person name="Aliaga Goltsman D.S."/>
            <person name="Bik E.M."/>
            <person name="Thomas B.C."/>
            <person name="Banfield J.F."/>
            <person name="Relman D.A."/>
        </authorList>
    </citation>
    <scope>NUCLEOTIDE SEQUENCE [LARGE SCALE GENOMIC DNA]</scope>
    <source>
        <strain evidence="6">DOLJORAL78_61_10</strain>
    </source>
</reference>
<evidence type="ECO:0000256" key="3">
    <source>
        <dbReference type="ARBA" id="ARBA00023163"/>
    </source>
</evidence>
<organism evidence="6 7">
    <name type="scientific">Ilumatobacter coccineus</name>
    <dbReference type="NCBI Taxonomy" id="467094"/>
    <lineage>
        <taxon>Bacteria</taxon>
        <taxon>Bacillati</taxon>
        <taxon>Actinomycetota</taxon>
        <taxon>Acidimicrobiia</taxon>
        <taxon>Acidimicrobiales</taxon>
        <taxon>Ilumatobacteraceae</taxon>
        <taxon>Ilumatobacter</taxon>
    </lineage>
</organism>
<evidence type="ECO:0000256" key="2">
    <source>
        <dbReference type="ARBA" id="ARBA00023125"/>
    </source>
</evidence>
<keyword evidence="3" id="KW-0804">Transcription</keyword>
<dbReference type="Proteomes" id="UP000230914">
    <property type="component" value="Unassembled WGS sequence"/>
</dbReference>
<dbReference type="GO" id="GO:0000976">
    <property type="term" value="F:transcription cis-regulatory region binding"/>
    <property type="evidence" value="ECO:0007669"/>
    <property type="project" value="TreeGrafter"/>
</dbReference>
<dbReference type="SUPFAM" id="SSF46689">
    <property type="entry name" value="Homeodomain-like"/>
    <property type="match status" value="1"/>
</dbReference>
<comment type="caution">
    <text evidence="6">The sequence shown here is derived from an EMBL/GenBank/DDBJ whole genome shotgun (WGS) entry which is preliminary data.</text>
</comment>
<feature type="domain" description="HTH tetR-type" evidence="5">
    <location>
        <begin position="14"/>
        <end position="74"/>
    </location>
</feature>
<dbReference type="AlphaFoldDB" id="A0A2G6KCF4"/>
<accession>A0A2G6KCF4</accession>
<dbReference type="PANTHER" id="PTHR30055:SF234">
    <property type="entry name" value="HTH-TYPE TRANSCRIPTIONAL REGULATOR BETI"/>
    <property type="match status" value="1"/>
</dbReference>
<evidence type="ECO:0000259" key="5">
    <source>
        <dbReference type="PROSITE" id="PS50977"/>
    </source>
</evidence>
<protein>
    <recommendedName>
        <fullName evidence="5">HTH tetR-type domain-containing protein</fullName>
    </recommendedName>
</protein>
<dbReference type="InterPro" id="IPR050109">
    <property type="entry name" value="HTH-type_TetR-like_transc_reg"/>
</dbReference>
<feature type="DNA-binding region" description="H-T-H motif" evidence="4">
    <location>
        <begin position="37"/>
        <end position="56"/>
    </location>
</feature>
<dbReference type="PRINTS" id="PR00455">
    <property type="entry name" value="HTHTETR"/>
</dbReference>
<proteinExistence type="predicted"/>
<dbReference type="PANTHER" id="PTHR30055">
    <property type="entry name" value="HTH-TYPE TRANSCRIPTIONAL REGULATOR RUTR"/>
    <property type="match status" value="1"/>
</dbReference>
<evidence type="ECO:0000313" key="6">
    <source>
        <dbReference type="EMBL" id="PIE33358.1"/>
    </source>
</evidence>
<dbReference type="EMBL" id="PDSL01000033">
    <property type="protein sequence ID" value="PIE33358.1"/>
    <property type="molecule type" value="Genomic_DNA"/>
</dbReference>
<sequence>MPRIAADTIAEHVAHQHKRVTTAAIELIRERGVAAVSMGDIAARSGLARSSLYRYYPSRGHIVAAWLTNTITPLIAESASITASDASRGDRLHRWITLQVDFLTNPDNAAMVNASSVNDINAEVETLIAQQHRDLYATLTPLMAGDPATRSVRTRMVAELTSVAARNILDGGDRQVWLDETLRAALALSAQ</sequence>
<dbReference type="InterPro" id="IPR001647">
    <property type="entry name" value="HTH_TetR"/>
</dbReference>
<dbReference type="Gene3D" id="1.10.357.10">
    <property type="entry name" value="Tetracycline Repressor, domain 2"/>
    <property type="match status" value="1"/>
</dbReference>
<evidence type="ECO:0000256" key="1">
    <source>
        <dbReference type="ARBA" id="ARBA00023015"/>
    </source>
</evidence>
<gene>
    <name evidence="6" type="ORF">CSA55_02030</name>
</gene>